<reference evidence="2" key="1">
    <citation type="submission" date="2015-11" db="EMBL/GenBank/DDBJ databases">
        <title>De novo transcriptome assembly of four potential Pierce s Disease insect vectors from Arizona vineyards.</title>
        <authorList>
            <person name="Tassone E.E."/>
        </authorList>
    </citation>
    <scope>NUCLEOTIDE SEQUENCE</scope>
</reference>
<feature type="compositionally biased region" description="Basic and acidic residues" evidence="1">
    <location>
        <begin position="79"/>
        <end position="89"/>
    </location>
</feature>
<dbReference type="EMBL" id="GECU01007118">
    <property type="protein sequence ID" value="JAT00589.1"/>
    <property type="molecule type" value="Transcribed_RNA"/>
</dbReference>
<evidence type="ECO:0000256" key="1">
    <source>
        <dbReference type="SAM" id="MobiDB-lite"/>
    </source>
</evidence>
<feature type="non-terminal residue" evidence="2">
    <location>
        <position position="103"/>
    </location>
</feature>
<feature type="non-terminal residue" evidence="2">
    <location>
        <position position="1"/>
    </location>
</feature>
<sequence length="103" mass="10888">ESCRECVVIGSLNSSGNGSAAGSNHWSAIAGDSSTVLDSVVSDLSEINKINLVMSEKIQKLGEENREISAQLSHLMEKYFGTEKSRDPESGTNRSEPSSPASG</sequence>
<gene>
    <name evidence="2" type="ORF">g.58349</name>
</gene>
<name>A0A1B6JMX4_9HEMI</name>
<organism evidence="2">
    <name type="scientific">Homalodisca liturata</name>
    <dbReference type="NCBI Taxonomy" id="320908"/>
    <lineage>
        <taxon>Eukaryota</taxon>
        <taxon>Metazoa</taxon>
        <taxon>Ecdysozoa</taxon>
        <taxon>Arthropoda</taxon>
        <taxon>Hexapoda</taxon>
        <taxon>Insecta</taxon>
        <taxon>Pterygota</taxon>
        <taxon>Neoptera</taxon>
        <taxon>Paraneoptera</taxon>
        <taxon>Hemiptera</taxon>
        <taxon>Auchenorrhyncha</taxon>
        <taxon>Membracoidea</taxon>
        <taxon>Cicadellidae</taxon>
        <taxon>Cicadellinae</taxon>
        <taxon>Proconiini</taxon>
        <taxon>Homalodisca</taxon>
    </lineage>
</organism>
<feature type="compositionally biased region" description="Polar residues" evidence="1">
    <location>
        <begin position="90"/>
        <end position="103"/>
    </location>
</feature>
<protein>
    <submittedName>
        <fullName evidence="2">Uncharacterized protein</fullName>
    </submittedName>
</protein>
<accession>A0A1B6JMX4</accession>
<evidence type="ECO:0000313" key="2">
    <source>
        <dbReference type="EMBL" id="JAT00589.1"/>
    </source>
</evidence>
<dbReference type="AlphaFoldDB" id="A0A1B6JMX4"/>
<feature type="region of interest" description="Disordered" evidence="1">
    <location>
        <begin position="79"/>
        <end position="103"/>
    </location>
</feature>
<proteinExistence type="predicted"/>